<organism evidence="5">
    <name type="scientific">freshwater metagenome</name>
    <dbReference type="NCBI Taxonomy" id="449393"/>
    <lineage>
        <taxon>unclassified sequences</taxon>
        <taxon>metagenomes</taxon>
        <taxon>ecological metagenomes</taxon>
    </lineage>
</organism>
<reference evidence="5" key="1">
    <citation type="submission" date="2020-05" db="EMBL/GenBank/DDBJ databases">
        <authorList>
            <person name="Chiriac C."/>
            <person name="Salcher M."/>
            <person name="Ghai R."/>
            <person name="Kavagutti S V."/>
        </authorList>
    </citation>
    <scope>NUCLEOTIDE SEQUENCE</scope>
</reference>
<dbReference type="Gene3D" id="3.90.1310.10">
    <property type="entry name" value="Penicillin-binding protein 2a (Domain 2)"/>
    <property type="match status" value="1"/>
</dbReference>
<dbReference type="GO" id="GO:0008658">
    <property type="term" value="F:penicillin binding"/>
    <property type="evidence" value="ECO:0007669"/>
    <property type="project" value="InterPro"/>
</dbReference>
<feature type="domain" description="Penicillin-binding protein transpeptidase" evidence="3">
    <location>
        <begin position="422"/>
        <end position="685"/>
    </location>
</feature>
<dbReference type="InterPro" id="IPR012338">
    <property type="entry name" value="Beta-lactam/transpept-like"/>
</dbReference>
<accession>A0A6J6DX07</accession>
<dbReference type="EMBL" id="CAEZTS010000004">
    <property type="protein sequence ID" value="CAB4565628.1"/>
    <property type="molecule type" value="Genomic_DNA"/>
</dbReference>
<dbReference type="Pfam" id="PF03717">
    <property type="entry name" value="PBP_dimer"/>
    <property type="match status" value="1"/>
</dbReference>
<dbReference type="InterPro" id="IPR050515">
    <property type="entry name" value="Beta-lactam/transpept"/>
</dbReference>
<sequence>MATDRRSSRLVALGVVATVIFTALGLRMWFLQVVDSSSLELKVQSNKTRTVKLLPERGRIFDREGRIMADNERIVAVTVAWEAMRDDEDRLELFSRLAPVLDMEVEDMETRYAGPIGSTGERTGSRYSPLLPMPLKEGVSEETVAYLLERSEDFPGVDATVQWKREYPYAPLAAHVVGYLGAITKSDAAQYKDLGYDLNERVGQFGVEKIFEPYLRGTPGFVRYEVDSRGAILRVVERVEPTPGNDLQLAIDLDYQQFAEQALETQLRLNRFIVACQAKDDKKQLVKPQFPECANLKAPAGSVVMMDYSNGEVLALASYPTFDNRWFNSGISGDKFAQIFPNTKDPDQSLLVNRAISGQYNLGSSFKPFVAYAALATGQLPGGASYRYLDQGSYTLVSIDRETCQVVKCIFRNALCGGGNYACRYGSVTVEDALAVSTDTFFYKIGEEIFSERGGQPILQEEVRKFGFGSRTGIDLPYESAGRVPDKESKRQLVEDGVLMEGESPNYLVGDNVQLSVGQGLLAASPLQLAQAYGALGNGGDVNRPLIALALLSPGTPDSDQVGVADLSQSSVVLNLGLKNTIRSLNIPPDVLDPIVKGLARVITGPGTDNGSYHATTGERLFKSYPYKDLPIAGKTGTAQGAASLPWNDSSAFGAFSLDPTRPIVVSAYLEKAGYGAKAAAPVVKCMFMAVAGAANMGPVVPSNPLNTESLVAAPERRLPSTRCLGGAAYGGRD</sequence>
<dbReference type="GO" id="GO:0071555">
    <property type="term" value="P:cell wall organization"/>
    <property type="evidence" value="ECO:0007669"/>
    <property type="project" value="TreeGrafter"/>
</dbReference>
<feature type="domain" description="Penicillin-binding protein dimerisation" evidence="4">
    <location>
        <begin position="55"/>
        <end position="235"/>
    </location>
</feature>
<dbReference type="SUPFAM" id="SSF56519">
    <property type="entry name" value="Penicillin binding protein dimerisation domain"/>
    <property type="match status" value="1"/>
</dbReference>
<keyword evidence="2" id="KW-0472">Membrane</keyword>
<dbReference type="Pfam" id="PF00905">
    <property type="entry name" value="Transpeptidase"/>
    <property type="match status" value="2"/>
</dbReference>
<feature type="domain" description="Penicillin-binding protein transpeptidase" evidence="3">
    <location>
        <begin position="301"/>
        <end position="382"/>
    </location>
</feature>
<comment type="subcellular location">
    <subcellularLocation>
        <location evidence="1">Membrane</location>
    </subcellularLocation>
</comment>
<evidence type="ECO:0000259" key="4">
    <source>
        <dbReference type="Pfam" id="PF03717"/>
    </source>
</evidence>
<dbReference type="InterPro" id="IPR005311">
    <property type="entry name" value="PBP_dimer"/>
</dbReference>
<dbReference type="AlphaFoldDB" id="A0A6J6DX07"/>
<dbReference type="SUPFAM" id="SSF56601">
    <property type="entry name" value="beta-lactamase/transpeptidase-like"/>
    <property type="match status" value="1"/>
</dbReference>
<name>A0A6J6DX07_9ZZZZ</name>
<dbReference type="GO" id="GO:0005886">
    <property type="term" value="C:plasma membrane"/>
    <property type="evidence" value="ECO:0007669"/>
    <property type="project" value="TreeGrafter"/>
</dbReference>
<dbReference type="InterPro" id="IPR001460">
    <property type="entry name" value="PCN-bd_Tpept"/>
</dbReference>
<dbReference type="InterPro" id="IPR036138">
    <property type="entry name" value="PBP_dimer_sf"/>
</dbReference>
<gene>
    <name evidence="5" type="ORF">UFOPK1722_00068</name>
</gene>
<protein>
    <submittedName>
        <fullName evidence="5">Unannotated protein</fullName>
    </submittedName>
</protein>
<dbReference type="Gene3D" id="3.40.710.10">
    <property type="entry name" value="DD-peptidase/beta-lactamase superfamily"/>
    <property type="match status" value="1"/>
</dbReference>
<evidence type="ECO:0000259" key="3">
    <source>
        <dbReference type="Pfam" id="PF00905"/>
    </source>
</evidence>
<proteinExistence type="predicted"/>
<evidence type="ECO:0000256" key="1">
    <source>
        <dbReference type="ARBA" id="ARBA00004370"/>
    </source>
</evidence>
<evidence type="ECO:0000313" key="5">
    <source>
        <dbReference type="EMBL" id="CAB4565628.1"/>
    </source>
</evidence>
<evidence type="ECO:0000256" key="2">
    <source>
        <dbReference type="ARBA" id="ARBA00023136"/>
    </source>
</evidence>
<dbReference type="PANTHER" id="PTHR30627">
    <property type="entry name" value="PEPTIDOGLYCAN D,D-TRANSPEPTIDASE"/>
    <property type="match status" value="1"/>
</dbReference>